<dbReference type="Proteomes" id="UP000887458">
    <property type="component" value="Unassembled WGS sequence"/>
</dbReference>
<proteinExistence type="predicted"/>
<reference evidence="1 2" key="2">
    <citation type="journal article" date="2022" name="Mol. Biol. Evol.">
        <title>Comparative Genomics Reveals Insights into the Divergent Evolution of Astigmatic Mites and Household Pest Adaptations.</title>
        <authorList>
            <person name="Xiong Q."/>
            <person name="Wan A.T."/>
            <person name="Liu X."/>
            <person name="Fung C.S."/>
            <person name="Xiao X."/>
            <person name="Malainual N."/>
            <person name="Hou J."/>
            <person name="Wang L."/>
            <person name="Wang M."/>
            <person name="Yang K.Y."/>
            <person name="Cui Y."/>
            <person name="Leung E.L."/>
            <person name="Nong W."/>
            <person name="Shin S.K."/>
            <person name="Au S.W."/>
            <person name="Jeong K.Y."/>
            <person name="Chew F.T."/>
            <person name="Hui J.H."/>
            <person name="Leung T.F."/>
            <person name="Tungtrongchitr A."/>
            <person name="Zhong N."/>
            <person name="Liu Z."/>
            <person name="Tsui S.K."/>
        </authorList>
    </citation>
    <scope>NUCLEOTIDE SEQUENCE [LARGE SCALE GENOMIC DNA]</scope>
    <source>
        <strain evidence="1">Derp</strain>
    </source>
</reference>
<name>A0ABQ8J5V6_DERPT</name>
<evidence type="ECO:0000313" key="2">
    <source>
        <dbReference type="Proteomes" id="UP000887458"/>
    </source>
</evidence>
<comment type="caution">
    <text evidence="1">The sequence shown here is derived from an EMBL/GenBank/DDBJ whole genome shotgun (WGS) entry which is preliminary data.</text>
</comment>
<protein>
    <submittedName>
        <fullName evidence="1">Uncharacterized protein</fullName>
    </submittedName>
</protein>
<organism evidence="1 2">
    <name type="scientific">Dermatophagoides pteronyssinus</name>
    <name type="common">European house dust mite</name>
    <dbReference type="NCBI Taxonomy" id="6956"/>
    <lineage>
        <taxon>Eukaryota</taxon>
        <taxon>Metazoa</taxon>
        <taxon>Ecdysozoa</taxon>
        <taxon>Arthropoda</taxon>
        <taxon>Chelicerata</taxon>
        <taxon>Arachnida</taxon>
        <taxon>Acari</taxon>
        <taxon>Acariformes</taxon>
        <taxon>Sarcoptiformes</taxon>
        <taxon>Astigmata</taxon>
        <taxon>Psoroptidia</taxon>
        <taxon>Analgoidea</taxon>
        <taxon>Pyroglyphidae</taxon>
        <taxon>Dermatophagoidinae</taxon>
        <taxon>Dermatophagoides</taxon>
    </lineage>
</organism>
<accession>A0ABQ8J5V6</accession>
<gene>
    <name evidence="1" type="ORF">DERP_015057</name>
</gene>
<keyword evidence="2" id="KW-1185">Reference proteome</keyword>
<evidence type="ECO:0000313" key="1">
    <source>
        <dbReference type="EMBL" id="KAH9417903.1"/>
    </source>
</evidence>
<sequence>MTKDCKTFVIINTNLHVNMTVNNQYKFINFIESSVNDQSDDEHDDPSIMEYISRVAKAIVIKTSNLHNYPETKKDRKEFRIIYHNINR</sequence>
<reference evidence="1 2" key="1">
    <citation type="journal article" date="2018" name="J. Allergy Clin. Immunol.">
        <title>High-quality assembly of Dermatophagoides pteronyssinus genome and transcriptome reveals a wide range of novel allergens.</title>
        <authorList>
            <person name="Liu X.Y."/>
            <person name="Yang K.Y."/>
            <person name="Wang M.Q."/>
            <person name="Kwok J.S."/>
            <person name="Zeng X."/>
            <person name="Yang Z."/>
            <person name="Xiao X.J."/>
            <person name="Lau C.P."/>
            <person name="Li Y."/>
            <person name="Huang Z.M."/>
            <person name="Ba J.G."/>
            <person name="Yim A.K."/>
            <person name="Ouyang C.Y."/>
            <person name="Ngai S.M."/>
            <person name="Chan T.F."/>
            <person name="Leung E.L."/>
            <person name="Liu L."/>
            <person name="Liu Z.G."/>
            <person name="Tsui S.K."/>
        </authorList>
    </citation>
    <scope>NUCLEOTIDE SEQUENCE [LARGE SCALE GENOMIC DNA]</scope>
    <source>
        <strain evidence="1">Derp</strain>
    </source>
</reference>
<dbReference type="EMBL" id="NJHN03000070">
    <property type="protein sequence ID" value="KAH9417903.1"/>
    <property type="molecule type" value="Genomic_DNA"/>
</dbReference>